<proteinExistence type="inferred from homology"/>
<dbReference type="CDD" id="cd10448">
    <property type="entry name" value="GIY-YIG_unchar_3"/>
    <property type="match status" value="1"/>
</dbReference>
<dbReference type="AlphaFoldDB" id="A0A368LFW2"/>
<protein>
    <submittedName>
        <fullName evidence="3">GIY-YIG nuclease family protein</fullName>
    </submittedName>
</protein>
<comment type="caution">
    <text evidence="3">The sequence shown here is derived from an EMBL/GenBank/DDBJ whole genome shotgun (WGS) entry which is preliminary data.</text>
</comment>
<dbReference type="PROSITE" id="PS50164">
    <property type="entry name" value="GIY_YIG"/>
    <property type="match status" value="1"/>
</dbReference>
<evidence type="ECO:0000313" key="4">
    <source>
        <dbReference type="Proteomes" id="UP000252479"/>
    </source>
</evidence>
<dbReference type="EMBL" id="QPGL01000005">
    <property type="protein sequence ID" value="RCS68335.1"/>
    <property type="molecule type" value="Genomic_DNA"/>
</dbReference>
<dbReference type="Gene3D" id="3.40.1440.10">
    <property type="entry name" value="GIY-YIG endonuclease"/>
    <property type="match status" value="1"/>
</dbReference>
<gene>
    <name evidence="3" type="ORF">CIK83_17665</name>
</gene>
<evidence type="ECO:0000313" key="3">
    <source>
        <dbReference type="EMBL" id="RCS68335.1"/>
    </source>
</evidence>
<dbReference type="Proteomes" id="UP000252479">
    <property type="component" value="Unassembled WGS sequence"/>
</dbReference>
<dbReference type="SUPFAM" id="SSF82771">
    <property type="entry name" value="GIY-YIG endonuclease"/>
    <property type="match status" value="1"/>
</dbReference>
<reference evidence="3 4" key="1">
    <citation type="journal article" date="2017" name="Elife">
        <title>Extensive horizontal gene transfer in cheese-associated bacteria.</title>
        <authorList>
            <person name="Bonham K.S."/>
            <person name="Wolfe B.E."/>
            <person name="Dutton R.J."/>
        </authorList>
    </citation>
    <scope>NUCLEOTIDE SEQUENCE [LARGE SCALE GENOMIC DNA]</scope>
    <source>
        <strain evidence="3 4">JB196</strain>
    </source>
</reference>
<organism evidence="3 4">
    <name type="scientific">Vibrio casei</name>
    <dbReference type="NCBI Taxonomy" id="673372"/>
    <lineage>
        <taxon>Bacteria</taxon>
        <taxon>Pseudomonadati</taxon>
        <taxon>Pseudomonadota</taxon>
        <taxon>Gammaproteobacteria</taxon>
        <taxon>Vibrionales</taxon>
        <taxon>Vibrionaceae</taxon>
        <taxon>Vibrio</taxon>
    </lineage>
</organism>
<evidence type="ECO:0000256" key="1">
    <source>
        <dbReference type="ARBA" id="ARBA00007435"/>
    </source>
</evidence>
<dbReference type="PANTHER" id="PTHR34477">
    <property type="entry name" value="UPF0213 PROTEIN YHBQ"/>
    <property type="match status" value="1"/>
</dbReference>
<dbReference type="PANTHER" id="PTHR34477:SF5">
    <property type="entry name" value="BSL5627 PROTEIN"/>
    <property type="match status" value="1"/>
</dbReference>
<dbReference type="InterPro" id="IPR050190">
    <property type="entry name" value="UPF0213_domain"/>
</dbReference>
<evidence type="ECO:0000259" key="2">
    <source>
        <dbReference type="PROSITE" id="PS50164"/>
    </source>
</evidence>
<dbReference type="Pfam" id="PF01541">
    <property type="entry name" value="GIY-YIG"/>
    <property type="match status" value="1"/>
</dbReference>
<name>A0A368LFW2_9VIBR</name>
<dbReference type="InterPro" id="IPR035901">
    <property type="entry name" value="GIY-YIG_endonuc_sf"/>
</dbReference>
<dbReference type="GeneID" id="303190751"/>
<comment type="similarity">
    <text evidence="1">Belongs to the UPF0213 family.</text>
</comment>
<dbReference type="InterPro" id="IPR000305">
    <property type="entry name" value="GIY-YIG_endonuc"/>
</dbReference>
<dbReference type="OrthoDB" id="9807770at2"/>
<feature type="domain" description="GIY-YIG" evidence="2">
    <location>
        <begin position="3"/>
        <end position="79"/>
    </location>
</feature>
<keyword evidence="4" id="KW-1185">Reference proteome</keyword>
<sequence>MNKQPCVYILSSLNHRSLYIGVTSQLKQRVWQHKNKQVDGFSRRYNTVLLVYYEQYSNMELAIVREKQLKKWKREWKNELIQKVNPNFTDLYFDL</sequence>
<dbReference type="RefSeq" id="WP_086963376.1">
    <property type="nucleotide sequence ID" value="NZ_AP018680.1"/>
</dbReference>
<accession>A0A368LFW2</accession>